<keyword evidence="2" id="KW-0812">Transmembrane</keyword>
<keyword evidence="2" id="KW-1133">Transmembrane helix</keyword>
<feature type="compositionally biased region" description="Polar residues" evidence="1">
    <location>
        <begin position="7"/>
        <end position="22"/>
    </location>
</feature>
<feature type="compositionally biased region" description="Basic and acidic residues" evidence="1">
    <location>
        <begin position="142"/>
        <end position="158"/>
    </location>
</feature>
<keyword evidence="4" id="KW-1185">Reference proteome</keyword>
<comment type="caution">
    <text evidence="3">The sequence shown here is derived from an EMBL/GenBank/DDBJ whole genome shotgun (WGS) entry which is preliminary data.</text>
</comment>
<reference evidence="3" key="1">
    <citation type="journal article" date="2021" name="Nat. Commun.">
        <title>Genetic determinants of endophytism in the Arabidopsis root mycobiome.</title>
        <authorList>
            <person name="Mesny F."/>
            <person name="Miyauchi S."/>
            <person name="Thiergart T."/>
            <person name="Pickel B."/>
            <person name="Atanasova L."/>
            <person name="Karlsson M."/>
            <person name="Huettel B."/>
            <person name="Barry K.W."/>
            <person name="Haridas S."/>
            <person name="Chen C."/>
            <person name="Bauer D."/>
            <person name="Andreopoulos W."/>
            <person name="Pangilinan J."/>
            <person name="LaButti K."/>
            <person name="Riley R."/>
            <person name="Lipzen A."/>
            <person name="Clum A."/>
            <person name="Drula E."/>
            <person name="Henrissat B."/>
            <person name="Kohler A."/>
            <person name="Grigoriev I.V."/>
            <person name="Martin F.M."/>
            <person name="Hacquard S."/>
        </authorList>
    </citation>
    <scope>NUCLEOTIDE SEQUENCE</scope>
    <source>
        <strain evidence="3">MPI-CAGE-AT-0021</strain>
    </source>
</reference>
<keyword evidence="2" id="KW-0472">Membrane</keyword>
<evidence type="ECO:0000256" key="1">
    <source>
        <dbReference type="SAM" id="MobiDB-lite"/>
    </source>
</evidence>
<feature type="compositionally biased region" description="Polar residues" evidence="1">
    <location>
        <begin position="63"/>
        <end position="76"/>
    </location>
</feature>
<evidence type="ECO:0000313" key="3">
    <source>
        <dbReference type="EMBL" id="KAH7129375.1"/>
    </source>
</evidence>
<feature type="region of interest" description="Disordered" evidence="1">
    <location>
        <begin position="1"/>
        <end position="86"/>
    </location>
</feature>
<evidence type="ECO:0000313" key="4">
    <source>
        <dbReference type="Proteomes" id="UP000717696"/>
    </source>
</evidence>
<name>A0A9P9DZR5_9HYPO</name>
<dbReference type="EMBL" id="JAGMUU010000021">
    <property type="protein sequence ID" value="KAH7129375.1"/>
    <property type="molecule type" value="Genomic_DNA"/>
</dbReference>
<accession>A0A9P9DZR5</accession>
<feature type="transmembrane region" description="Helical" evidence="2">
    <location>
        <begin position="113"/>
        <end position="136"/>
    </location>
</feature>
<evidence type="ECO:0000256" key="2">
    <source>
        <dbReference type="SAM" id="Phobius"/>
    </source>
</evidence>
<feature type="compositionally biased region" description="Polar residues" evidence="1">
    <location>
        <begin position="30"/>
        <end position="45"/>
    </location>
</feature>
<proteinExistence type="predicted"/>
<feature type="region of interest" description="Disordered" evidence="1">
    <location>
        <begin position="142"/>
        <end position="165"/>
    </location>
</feature>
<feature type="compositionally biased region" description="Basic residues" evidence="1">
    <location>
        <begin position="46"/>
        <end position="62"/>
    </location>
</feature>
<gene>
    <name evidence="3" type="ORF">B0J13DRAFT_136694</name>
</gene>
<dbReference type="Proteomes" id="UP000717696">
    <property type="component" value="Unassembled WGS sequence"/>
</dbReference>
<organism evidence="3 4">
    <name type="scientific">Dactylonectria estremocensis</name>
    <dbReference type="NCBI Taxonomy" id="1079267"/>
    <lineage>
        <taxon>Eukaryota</taxon>
        <taxon>Fungi</taxon>
        <taxon>Dikarya</taxon>
        <taxon>Ascomycota</taxon>
        <taxon>Pezizomycotina</taxon>
        <taxon>Sordariomycetes</taxon>
        <taxon>Hypocreomycetidae</taxon>
        <taxon>Hypocreales</taxon>
        <taxon>Nectriaceae</taxon>
        <taxon>Dactylonectria</taxon>
    </lineage>
</organism>
<protein>
    <submittedName>
        <fullName evidence="3">Uncharacterized protein</fullName>
    </submittedName>
</protein>
<dbReference type="AlphaFoldDB" id="A0A9P9DZR5"/>
<sequence length="165" mass="19046">MKHLIRQPQSHVTKALPNNHSSHQPRDFNDQTPTPSRLLNHFSSQHQRRGSSNRLLSQHRRSQNPSHSATMHNHTPPSFHDHPGAAVNTGDMNRYYGKLPVTILHGLQESKGFHLTILMFTLAITTFFMFFIRALLERRSDNQRETRYSGNQDRHFGDQDGNFGN</sequence>